<reference evidence="1 2" key="1">
    <citation type="submission" date="2020-10" db="EMBL/GenBank/DDBJ databases">
        <title>Degradation of 1,4-Dioxane by Xanthobacter sp. YN2, via a Novel Group-2 Soluble Di-Iron Monooxygenase.</title>
        <authorList>
            <person name="Ma F."/>
            <person name="Wang Y."/>
            <person name="Yang J."/>
            <person name="Guo H."/>
            <person name="Su D."/>
            <person name="Yu L."/>
        </authorList>
    </citation>
    <scope>NUCLEOTIDE SEQUENCE [LARGE SCALE GENOMIC DNA]</scope>
    <source>
        <strain evidence="1 2">YN2</strain>
    </source>
</reference>
<sequence length="156" mass="16961">MTSETETTTPAAAARAAFLARLDADKRAAAVTEEDFRREAAARTEALAAARAYAWRRADLMASLCDVVGAAEDAEMAAAAGLAVLRARLGWDEDSAARTEVLARFAPVAVALFEVADAAGPDAALADFEQWYLETRQSPFWYLFEHYLPDTPRVDF</sequence>
<gene>
    <name evidence="1" type="ORF">EZH22_14945</name>
</gene>
<dbReference type="AlphaFoldDB" id="A0A974PIY4"/>
<dbReference type="Proteomes" id="UP000596427">
    <property type="component" value="Chromosome"/>
</dbReference>
<dbReference type="KEGG" id="xdi:EZH22_14945"/>
<dbReference type="RefSeq" id="WP_203191374.1">
    <property type="nucleotide sequence ID" value="NZ_CP063362.1"/>
</dbReference>
<name>A0A974PIY4_9HYPH</name>
<organism evidence="1 2">
    <name type="scientific">Xanthobacter dioxanivorans</name>
    <dbReference type="NCBI Taxonomy" id="2528964"/>
    <lineage>
        <taxon>Bacteria</taxon>
        <taxon>Pseudomonadati</taxon>
        <taxon>Pseudomonadota</taxon>
        <taxon>Alphaproteobacteria</taxon>
        <taxon>Hyphomicrobiales</taxon>
        <taxon>Xanthobacteraceae</taxon>
        <taxon>Xanthobacter</taxon>
    </lineage>
</organism>
<dbReference type="EMBL" id="CP063362">
    <property type="protein sequence ID" value="QRG04497.1"/>
    <property type="molecule type" value="Genomic_DNA"/>
</dbReference>
<protein>
    <submittedName>
        <fullName evidence="1">Uncharacterized protein</fullName>
    </submittedName>
</protein>
<accession>A0A974PIY4</accession>
<keyword evidence="2" id="KW-1185">Reference proteome</keyword>
<proteinExistence type="predicted"/>
<evidence type="ECO:0000313" key="1">
    <source>
        <dbReference type="EMBL" id="QRG04497.1"/>
    </source>
</evidence>
<evidence type="ECO:0000313" key="2">
    <source>
        <dbReference type="Proteomes" id="UP000596427"/>
    </source>
</evidence>